<name>C5KIY4_PERM5</name>
<proteinExistence type="predicted"/>
<feature type="non-terminal residue" evidence="1">
    <location>
        <position position="65"/>
    </location>
</feature>
<protein>
    <submittedName>
        <fullName evidence="1">Uncharacterized protein</fullName>
    </submittedName>
</protein>
<evidence type="ECO:0000313" key="1">
    <source>
        <dbReference type="EMBL" id="EER15560.1"/>
    </source>
</evidence>
<gene>
    <name evidence="1" type="ORF">Pmar_PMAR016245</name>
</gene>
<dbReference type="EMBL" id="GG673421">
    <property type="protein sequence ID" value="EER15560.1"/>
    <property type="molecule type" value="Genomic_DNA"/>
</dbReference>
<keyword evidence="2" id="KW-1185">Reference proteome</keyword>
<sequence length="65" mass="7317">LEEPLSPDTLDNPVLEDPAEYILQDATLTSPDLPWNEEYNMLVIKDYGWLKIGLQPVTDSSTTPN</sequence>
<dbReference type="RefSeq" id="XP_002783764.1">
    <property type="nucleotide sequence ID" value="XM_002783718.1"/>
</dbReference>
<dbReference type="InParanoid" id="C5KIY4"/>
<feature type="non-terminal residue" evidence="1">
    <location>
        <position position="1"/>
    </location>
</feature>
<evidence type="ECO:0000313" key="2">
    <source>
        <dbReference type="Proteomes" id="UP000007800"/>
    </source>
</evidence>
<organism evidence="2">
    <name type="scientific">Perkinsus marinus (strain ATCC 50983 / TXsc)</name>
    <dbReference type="NCBI Taxonomy" id="423536"/>
    <lineage>
        <taxon>Eukaryota</taxon>
        <taxon>Sar</taxon>
        <taxon>Alveolata</taxon>
        <taxon>Perkinsozoa</taxon>
        <taxon>Perkinsea</taxon>
        <taxon>Perkinsida</taxon>
        <taxon>Perkinsidae</taxon>
        <taxon>Perkinsus</taxon>
    </lineage>
</organism>
<reference evidence="1 2" key="1">
    <citation type="submission" date="2008-07" db="EMBL/GenBank/DDBJ databases">
        <authorList>
            <person name="El-Sayed N."/>
            <person name="Caler E."/>
            <person name="Inman J."/>
            <person name="Amedeo P."/>
            <person name="Hass B."/>
            <person name="Wortman J."/>
        </authorList>
    </citation>
    <scope>NUCLEOTIDE SEQUENCE [LARGE SCALE GENOMIC DNA]</scope>
    <source>
        <strain evidence="2">ATCC 50983 / TXsc</strain>
    </source>
</reference>
<dbReference type="OrthoDB" id="10616796at2759"/>
<accession>C5KIY4</accession>
<dbReference type="AlphaFoldDB" id="C5KIY4"/>
<dbReference type="GeneID" id="9046352"/>
<dbReference type="Proteomes" id="UP000007800">
    <property type="component" value="Unassembled WGS sequence"/>
</dbReference>